<dbReference type="InterPro" id="IPR020846">
    <property type="entry name" value="MFS_dom"/>
</dbReference>
<dbReference type="PANTHER" id="PTHR23519:SF1">
    <property type="entry name" value="AUTOPHAGY-RELATED PROTEIN 22"/>
    <property type="match status" value="1"/>
</dbReference>
<dbReference type="Gene3D" id="1.20.1250.20">
    <property type="entry name" value="MFS general substrate transporter like domains"/>
    <property type="match status" value="2"/>
</dbReference>
<gene>
    <name evidence="8" type="ORF">C8D82_12124</name>
</gene>
<name>A0A2U1ASF8_9BACT</name>
<comment type="caution">
    <text evidence="8">The sequence shown here is derived from an EMBL/GenBank/DDBJ whole genome shotgun (WGS) entry which is preliminary data.</text>
</comment>
<feature type="transmembrane region" description="Helical" evidence="6">
    <location>
        <begin position="173"/>
        <end position="194"/>
    </location>
</feature>
<dbReference type="Pfam" id="PF11700">
    <property type="entry name" value="ATG22"/>
    <property type="match status" value="1"/>
</dbReference>
<feature type="transmembrane region" description="Helical" evidence="6">
    <location>
        <begin position="294"/>
        <end position="316"/>
    </location>
</feature>
<feature type="transmembrane region" description="Helical" evidence="6">
    <location>
        <begin position="107"/>
        <end position="125"/>
    </location>
</feature>
<evidence type="ECO:0000256" key="4">
    <source>
        <dbReference type="ARBA" id="ARBA00022989"/>
    </source>
</evidence>
<evidence type="ECO:0000313" key="8">
    <source>
        <dbReference type="EMBL" id="PVY39350.1"/>
    </source>
</evidence>
<evidence type="ECO:0000256" key="1">
    <source>
        <dbReference type="ARBA" id="ARBA00004127"/>
    </source>
</evidence>
<reference evidence="8 9" key="1">
    <citation type="submission" date="2018-04" db="EMBL/GenBank/DDBJ databases">
        <title>Genomic Encyclopedia of Type Strains, Phase IV (KMG-IV): sequencing the most valuable type-strain genomes for metagenomic binning, comparative biology and taxonomic classification.</title>
        <authorList>
            <person name="Goeker M."/>
        </authorList>
    </citation>
    <scope>NUCLEOTIDE SEQUENCE [LARGE SCALE GENOMIC DNA]</scope>
    <source>
        <strain evidence="8 9">DSM 14823</strain>
    </source>
</reference>
<feature type="transmembrane region" description="Helical" evidence="6">
    <location>
        <begin position="49"/>
        <end position="69"/>
    </location>
</feature>
<feature type="transmembrane region" description="Helical" evidence="6">
    <location>
        <begin position="322"/>
        <end position="339"/>
    </location>
</feature>
<keyword evidence="4 6" id="KW-1133">Transmembrane helix</keyword>
<proteinExistence type="predicted"/>
<dbReference type="InterPro" id="IPR050495">
    <property type="entry name" value="ATG22/LtaA_families"/>
</dbReference>
<dbReference type="GO" id="GO:0012505">
    <property type="term" value="C:endomembrane system"/>
    <property type="evidence" value="ECO:0007669"/>
    <property type="project" value="UniProtKB-SubCell"/>
</dbReference>
<dbReference type="InterPro" id="IPR036259">
    <property type="entry name" value="MFS_trans_sf"/>
</dbReference>
<dbReference type="GO" id="GO:0022857">
    <property type="term" value="F:transmembrane transporter activity"/>
    <property type="evidence" value="ECO:0007669"/>
    <property type="project" value="InterPro"/>
</dbReference>
<dbReference type="InterPro" id="IPR024671">
    <property type="entry name" value="Atg22-like"/>
</dbReference>
<organism evidence="8 9">
    <name type="scientific">Victivallis vadensis</name>
    <dbReference type="NCBI Taxonomy" id="172901"/>
    <lineage>
        <taxon>Bacteria</taxon>
        <taxon>Pseudomonadati</taxon>
        <taxon>Lentisphaerota</taxon>
        <taxon>Lentisphaeria</taxon>
        <taxon>Victivallales</taxon>
        <taxon>Victivallaceae</taxon>
        <taxon>Victivallis</taxon>
    </lineage>
</organism>
<keyword evidence="2" id="KW-0813">Transport</keyword>
<dbReference type="Proteomes" id="UP000245959">
    <property type="component" value="Unassembled WGS sequence"/>
</dbReference>
<feature type="transmembrane region" description="Helical" evidence="6">
    <location>
        <begin position="145"/>
        <end position="167"/>
    </location>
</feature>
<feature type="transmembrane region" description="Helical" evidence="6">
    <location>
        <begin position="390"/>
        <end position="411"/>
    </location>
</feature>
<evidence type="ECO:0000256" key="5">
    <source>
        <dbReference type="ARBA" id="ARBA00023136"/>
    </source>
</evidence>
<evidence type="ECO:0000256" key="6">
    <source>
        <dbReference type="SAM" id="Phobius"/>
    </source>
</evidence>
<evidence type="ECO:0000256" key="2">
    <source>
        <dbReference type="ARBA" id="ARBA00022448"/>
    </source>
</evidence>
<keyword evidence="5 6" id="KW-0472">Membrane</keyword>
<evidence type="ECO:0000259" key="7">
    <source>
        <dbReference type="PROSITE" id="PS50850"/>
    </source>
</evidence>
<evidence type="ECO:0000313" key="9">
    <source>
        <dbReference type="Proteomes" id="UP000245959"/>
    </source>
</evidence>
<dbReference type="SUPFAM" id="SSF103473">
    <property type="entry name" value="MFS general substrate transporter"/>
    <property type="match status" value="1"/>
</dbReference>
<dbReference type="PANTHER" id="PTHR23519">
    <property type="entry name" value="AUTOPHAGY-RELATED PROTEIN 22"/>
    <property type="match status" value="1"/>
</dbReference>
<dbReference type="RefSeq" id="WP_116884708.1">
    <property type="nucleotide sequence ID" value="NZ_CABMMC010000049.1"/>
</dbReference>
<dbReference type="EMBL" id="QEKH01000021">
    <property type="protein sequence ID" value="PVY39350.1"/>
    <property type="molecule type" value="Genomic_DNA"/>
</dbReference>
<feature type="transmembrane region" description="Helical" evidence="6">
    <location>
        <begin position="229"/>
        <end position="251"/>
    </location>
</feature>
<feature type="transmembrane region" description="Helical" evidence="6">
    <location>
        <begin position="263"/>
        <end position="282"/>
    </location>
</feature>
<dbReference type="OrthoDB" id="9768783at2"/>
<dbReference type="PROSITE" id="PS50850">
    <property type="entry name" value="MFS"/>
    <property type="match status" value="1"/>
</dbReference>
<keyword evidence="3 6" id="KW-0812">Transmembrane</keyword>
<protein>
    <submittedName>
        <fullName evidence="8">UMF1 family MFS transporter</fullName>
    </submittedName>
</protein>
<accession>A0A2U1ASF8</accession>
<sequence length="417" mass="45447">MKLSRAQLSWILYDMANAAFALIVRTVFAPIFFKNYAAENLAPAVATSYWGFVSSAAGIAAGILAPWLGTIADANSGRKKYLGIFMSAGILATVALCFARRGDASLVLWLYFISLVAYMGGNSFYDSLLVDVSSRGGFHRLSSMAYAWGYIGGMIPFLLCLGLLMIVGSDSIFGVKCSFVIAAAWWGTLAWPLFRNVREKPRASQRINPLDGFRRLIATAREIGNYRNVVIFLAAYFLYIDGVGTIFMMAAPLSQDIGIPPGWLFGTILALQFLGFPFTILYGRLARRIPARKLVYLAIGIYVLITLIVGIIPSLGSADAKLAAFLIAAFLIGTSQGGIQSLSRSLFSELIPRERASEFFGFYNIFGKFTTVLGPILIGVAVWLFGRSEYGITLLAVPFLAGAWLLSRVAVPSERRS</sequence>
<feature type="domain" description="Major facilitator superfamily (MFS) profile" evidence="7">
    <location>
        <begin position="228"/>
        <end position="417"/>
    </location>
</feature>
<dbReference type="GeneID" id="78296000"/>
<feature type="transmembrane region" description="Helical" evidence="6">
    <location>
        <begin position="12"/>
        <end position="33"/>
    </location>
</feature>
<feature type="transmembrane region" description="Helical" evidence="6">
    <location>
        <begin position="81"/>
        <end position="101"/>
    </location>
</feature>
<comment type="subcellular location">
    <subcellularLocation>
        <location evidence="1">Endomembrane system</location>
        <topology evidence="1">Multi-pass membrane protein</topology>
    </subcellularLocation>
</comment>
<feature type="transmembrane region" description="Helical" evidence="6">
    <location>
        <begin position="360"/>
        <end position="384"/>
    </location>
</feature>
<dbReference type="AlphaFoldDB" id="A0A2U1ASF8"/>
<evidence type="ECO:0000256" key="3">
    <source>
        <dbReference type="ARBA" id="ARBA00022692"/>
    </source>
</evidence>
<keyword evidence="9" id="KW-1185">Reference proteome</keyword>